<dbReference type="Proteomes" id="UP000242770">
    <property type="component" value="Unassembled WGS sequence"/>
</dbReference>
<evidence type="ECO:0000313" key="11">
    <source>
        <dbReference type="EMBL" id="CDW98635.1"/>
    </source>
</evidence>
<dbReference type="NCBIfam" id="TIGR01313">
    <property type="entry name" value="therm_gnt_kin"/>
    <property type="match status" value="1"/>
</dbReference>
<dbReference type="STRING" id="49012.A0A0F7SBZ6"/>
<comment type="similarity">
    <text evidence="2">Belongs to the gluconokinase GntK/GntV family.</text>
</comment>
<evidence type="ECO:0000256" key="1">
    <source>
        <dbReference type="ARBA" id="ARBA00004875"/>
    </source>
</evidence>
<dbReference type="CDD" id="cd02021">
    <property type="entry name" value="GntK"/>
    <property type="match status" value="1"/>
</dbReference>
<dbReference type="InterPro" id="IPR031322">
    <property type="entry name" value="Shikimate/glucono_kinase"/>
</dbReference>
<feature type="compositionally biased region" description="Low complexity" evidence="10">
    <location>
        <begin position="213"/>
        <end position="252"/>
    </location>
</feature>
<sequence>MLRPAAITALLSQLINDDRGDSAAVRPHTALLTLVESSELYAVATRLVDAPPSRSAVASILASTAAAAGTAPPPPAHVTNGRSAPLTLDERVACLSAIAVTSWRQATEGSKVKPGGEGGDVVMPGATVSVAKHAVTGMTSASGEKAPSKELVPLLLEGDLGRILVMPIVPSAPTFSPSRSELAAADESHDDVPSFADHRKPFMLLTLNAPSDSTTHVKTQSTTQTLSNNNNSNTLSHALASSTATLSANNTTRSRLRSGVTTPTSMRSDTTPTPSRSPVSDHFPINSGPQNAATTPAAVEEGDVSPNQTNADADQDAKEAKAWSGLYAQAKALVRVLAPSLTKCDVGQRDIDEHVEGRQSGGAESIMSGGKTPTLLIVMGTSGSGKSTVGTALSAALHCPFVDGDDLHPASNVSKMSQGHPLNDTDREPWLIKIRKLAIIACSSLKLTYRRLLRGTIPSLTHPTALQPESSSPPPQDLKVIHIYLDLTRELLEERMSNRKGHFMKLDMLYSQLDTLQVPDAEREPGVIVVEVRRGMSTEQIVRDVVGQLEKVGVL</sequence>
<gene>
    <name evidence="11" type="primary">SSCI59500.1</name>
</gene>
<dbReference type="GO" id="GO:0005975">
    <property type="term" value="P:carbohydrate metabolic process"/>
    <property type="evidence" value="ECO:0007669"/>
    <property type="project" value="InterPro"/>
</dbReference>
<dbReference type="AlphaFoldDB" id="A0A0F7SBZ6"/>
<keyword evidence="6" id="KW-0418">Kinase</keyword>
<evidence type="ECO:0000256" key="7">
    <source>
        <dbReference type="ARBA" id="ARBA00022840"/>
    </source>
</evidence>
<feature type="compositionally biased region" description="Polar residues" evidence="10">
    <location>
        <begin position="259"/>
        <end position="278"/>
    </location>
</feature>
<evidence type="ECO:0000256" key="3">
    <source>
        <dbReference type="ARBA" id="ARBA00012054"/>
    </source>
</evidence>
<keyword evidence="4" id="KW-0808">Transferase</keyword>
<dbReference type="EC" id="2.7.1.12" evidence="3"/>
<dbReference type="Pfam" id="PF01202">
    <property type="entry name" value="SKI"/>
    <property type="match status" value="1"/>
</dbReference>
<proteinExistence type="inferred from homology"/>
<keyword evidence="12" id="KW-1185">Reference proteome</keyword>
<feature type="region of interest" description="Disordered" evidence="10">
    <location>
        <begin position="212"/>
        <end position="317"/>
    </location>
</feature>
<evidence type="ECO:0000256" key="2">
    <source>
        <dbReference type="ARBA" id="ARBA00008420"/>
    </source>
</evidence>
<evidence type="ECO:0000256" key="10">
    <source>
        <dbReference type="SAM" id="MobiDB-lite"/>
    </source>
</evidence>
<keyword evidence="7" id="KW-0067">ATP-binding</keyword>
<dbReference type="PANTHER" id="PTHR43442">
    <property type="entry name" value="GLUCONOKINASE-RELATED"/>
    <property type="match status" value="1"/>
</dbReference>
<organism evidence="11 12">
    <name type="scientific">Sporisorium scitamineum</name>
    <dbReference type="NCBI Taxonomy" id="49012"/>
    <lineage>
        <taxon>Eukaryota</taxon>
        <taxon>Fungi</taxon>
        <taxon>Dikarya</taxon>
        <taxon>Basidiomycota</taxon>
        <taxon>Ustilaginomycotina</taxon>
        <taxon>Ustilaginomycetes</taxon>
        <taxon>Ustilaginales</taxon>
        <taxon>Ustilaginaceae</taxon>
        <taxon>Sporisorium</taxon>
    </lineage>
</organism>
<keyword evidence="5" id="KW-0547">Nucleotide-binding</keyword>
<evidence type="ECO:0000256" key="9">
    <source>
        <dbReference type="ARBA" id="ARBA00048090"/>
    </source>
</evidence>
<evidence type="ECO:0000256" key="6">
    <source>
        <dbReference type="ARBA" id="ARBA00022777"/>
    </source>
</evidence>
<accession>A0A0F7SBZ6</accession>
<protein>
    <recommendedName>
        <fullName evidence="3">gluconokinase</fullName>
        <ecNumber evidence="3">2.7.1.12</ecNumber>
    </recommendedName>
    <alternativeName>
        <fullName evidence="8">Gluconate kinase</fullName>
    </alternativeName>
</protein>
<comment type="catalytic activity">
    <reaction evidence="9">
        <text>D-gluconate + ATP = 6-phospho-D-gluconate + ADP + H(+)</text>
        <dbReference type="Rhea" id="RHEA:19433"/>
        <dbReference type="ChEBI" id="CHEBI:15378"/>
        <dbReference type="ChEBI" id="CHEBI:18391"/>
        <dbReference type="ChEBI" id="CHEBI:30616"/>
        <dbReference type="ChEBI" id="CHEBI:58759"/>
        <dbReference type="ChEBI" id="CHEBI:456216"/>
        <dbReference type="EC" id="2.7.1.12"/>
    </reaction>
</comment>
<comment type="pathway">
    <text evidence="1">Carbohydrate acid metabolism; D-gluconate degradation.</text>
</comment>
<evidence type="ECO:0000313" key="12">
    <source>
        <dbReference type="Proteomes" id="UP000242770"/>
    </source>
</evidence>
<dbReference type="GO" id="GO:0005737">
    <property type="term" value="C:cytoplasm"/>
    <property type="evidence" value="ECO:0007669"/>
    <property type="project" value="TreeGrafter"/>
</dbReference>
<dbReference type="GO" id="GO:0046316">
    <property type="term" value="F:gluconokinase activity"/>
    <property type="evidence" value="ECO:0007669"/>
    <property type="project" value="UniProtKB-EC"/>
</dbReference>
<dbReference type="PANTHER" id="PTHR43442:SF3">
    <property type="entry name" value="GLUCONOKINASE-RELATED"/>
    <property type="match status" value="1"/>
</dbReference>
<dbReference type="SUPFAM" id="SSF52540">
    <property type="entry name" value="P-loop containing nucleoside triphosphate hydrolases"/>
    <property type="match status" value="1"/>
</dbReference>
<dbReference type="UniPathway" id="UPA00792"/>
<dbReference type="GO" id="GO:0005524">
    <property type="term" value="F:ATP binding"/>
    <property type="evidence" value="ECO:0007669"/>
    <property type="project" value="UniProtKB-KW"/>
</dbReference>
<evidence type="ECO:0000256" key="5">
    <source>
        <dbReference type="ARBA" id="ARBA00022741"/>
    </source>
</evidence>
<dbReference type="InterPro" id="IPR006001">
    <property type="entry name" value="Therm_gnt_kin"/>
</dbReference>
<reference evidence="12" key="1">
    <citation type="submission" date="2014-06" db="EMBL/GenBank/DDBJ databases">
        <authorList>
            <person name="Berkman P.J."/>
        </authorList>
    </citation>
    <scope>NUCLEOTIDE SEQUENCE [LARGE SCALE GENOMIC DNA]</scope>
</reference>
<name>A0A0F7SBZ6_9BASI</name>
<dbReference type="InterPro" id="IPR027417">
    <property type="entry name" value="P-loop_NTPase"/>
</dbReference>
<evidence type="ECO:0000256" key="4">
    <source>
        <dbReference type="ARBA" id="ARBA00022679"/>
    </source>
</evidence>
<dbReference type="Gene3D" id="3.40.50.300">
    <property type="entry name" value="P-loop containing nucleotide triphosphate hydrolases"/>
    <property type="match status" value="1"/>
</dbReference>
<evidence type="ECO:0000256" key="8">
    <source>
        <dbReference type="ARBA" id="ARBA00029835"/>
    </source>
</evidence>
<dbReference type="EMBL" id="CCFA01003572">
    <property type="protein sequence ID" value="CDW98635.1"/>
    <property type="molecule type" value="Genomic_DNA"/>
</dbReference>